<reference evidence="1 2" key="1">
    <citation type="submission" date="2024-10" db="EMBL/GenBank/DDBJ databases">
        <title>The Natural Products Discovery Center: Release of the First 8490 Sequenced Strains for Exploring Actinobacteria Biosynthetic Diversity.</title>
        <authorList>
            <person name="Kalkreuter E."/>
            <person name="Kautsar S.A."/>
            <person name="Yang D."/>
            <person name="Bader C.D."/>
            <person name="Teijaro C.N."/>
            <person name="Fluegel L."/>
            <person name="Davis C.M."/>
            <person name="Simpson J.R."/>
            <person name="Lauterbach L."/>
            <person name="Steele A.D."/>
            <person name="Gui C."/>
            <person name="Meng S."/>
            <person name="Li G."/>
            <person name="Viehrig K."/>
            <person name="Ye F."/>
            <person name="Su P."/>
            <person name="Kiefer A.F."/>
            <person name="Nichols A."/>
            <person name="Cepeda A.J."/>
            <person name="Yan W."/>
            <person name="Fan B."/>
            <person name="Jiang Y."/>
            <person name="Adhikari A."/>
            <person name="Zheng C.-J."/>
            <person name="Schuster L."/>
            <person name="Cowan T.M."/>
            <person name="Smanski M.J."/>
            <person name="Chevrette M.G."/>
            <person name="De Carvalho L.P.S."/>
            <person name="Shen B."/>
        </authorList>
    </citation>
    <scope>NUCLEOTIDE SEQUENCE [LARGE SCALE GENOMIC DNA]</scope>
    <source>
        <strain evidence="1 2">NPDC050545</strain>
    </source>
</reference>
<sequence>MARGVSLTWAALIWAALIWAALIWAALARGVSLTWAALLCLVAQMEVAAAPEAALGDSGADVRAYARRPSAGRAYARRAPASVWACRSVFSHHLSPCLRWFW</sequence>
<comment type="caution">
    <text evidence="1">The sequence shown here is derived from an EMBL/GenBank/DDBJ whole genome shotgun (WGS) entry which is preliminary data.</text>
</comment>
<dbReference type="EMBL" id="JBITGY010000010">
    <property type="protein sequence ID" value="MFI6502786.1"/>
    <property type="molecule type" value="Genomic_DNA"/>
</dbReference>
<accession>A0ABW7Z3P3</accession>
<organism evidence="1 2">
    <name type="scientific">Nonomuraea typhae</name>
    <dbReference type="NCBI Taxonomy" id="2603600"/>
    <lineage>
        <taxon>Bacteria</taxon>
        <taxon>Bacillati</taxon>
        <taxon>Actinomycetota</taxon>
        <taxon>Actinomycetes</taxon>
        <taxon>Streptosporangiales</taxon>
        <taxon>Streptosporangiaceae</taxon>
        <taxon>Nonomuraea</taxon>
    </lineage>
</organism>
<evidence type="ECO:0000313" key="1">
    <source>
        <dbReference type="EMBL" id="MFI6502786.1"/>
    </source>
</evidence>
<dbReference type="Proteomes" id="UP001612741">
    <property type="component" value="Unassembled WGS sequence"/>
</dbReference>
<protein>
    <submittedName>
        <fullName evidence="1">Uncharacterized protein</fullName>
    </submittedName>
</protein>
<dbReference type="RefSeq" id="WP_397088317.1">
    <property type="nucleotide sequence ID" value="NZ_JBITGY010000010.1"/>
</dbReference>
<evidence type="ECO:0000313" key="2">
    <source>
        <dbReference type="Proteomes" id="UP001612741"/>
    </source>
</evidence>
<gene>
    <name evidence="1" type="ORF">ACIBG2_35780</name>
</gene>
<proteinExistence type="predicted"/>
<name>A0ABW7Z3P3_9ACTN</name>
<keyword evidence="2" id="KW-1185">Reference proteome</keyword>